<dbReference type="Gramene" id="ORUFI03G18760.1">
    <property type="protein sequence ID" value="ORUFI03G18760.1"/>
    <property type="gene ID" value="ORUFI03G18760"/>
</dbReference>
<feature type="region of interest" description="Disordered" evidence="1">
    <location>
        <begin position="1"/>
        <end position="149"/>
    </location>
</feature>
<evidence type="ECO:0000256" key="1">
    <source>
        <dbReference type="SAM" id="MobiDB-lite"/>
    </source>
</evidence>
<protein>
    <submittedName>
        <fullName evidence="2">Uncharacterized protein</fullName>
    </submittedName>
</protein>
<proteinExistence type="predicted"/>
<reference evidence="3" key="1">
    <citation type="submission" date="2013-06" db="EMBL/GenBank/DDBJ databases">
        <authorList>
            <person name="Zhao Q."/>
        </authorList>
    </citation>
    <scope>NUCLEOTIDE SEQUENCE</scope>
    <source>
        <strain evidence="3">cv. W1943</strain>
    </source>
</reference>
<sequence length="149" mass="14932">MGATACGGLLHAATGEVRDPAGIGQPPHGSSGGGRPRMDPAASRLPPARDPALLSSPSFPPQIRRRGGTSAPVRSEGSADPVARASRRSLPTITREGAASSADNDEEYGSDVLGQRRGGGGGGGGGGRERWQLPPILGHLGACGPPTRT</sequence>
<feature type="compositionally biased region" description="Gly residues" evidence="1">
    <location>
        <begin position="116"/>
        <end position="126"/>
    </location>
</feature>
<dbReference type="Proteomes" id="UP000008022">
    <property type="component" value="Unassembled WGS sequence"/>
</dbReference>
<organism evidence="2 3">
    <name type="scientific">Oryza rufipogon</name>
    <name type="common">Brownbeard rice</name>
    <name type="synonym">Asian wild rice</name>
    <dbReference type="NCBI Taxonomy" id="4529"/>
    <lineage>
        <taxon>Eukaryota</taxon>
        <taxon>Viridiplantae</taxon>
        <taxon>Streptophyta</taxon>
        <taxon>Embryophyta</taxon>
        <taxon>Tracheophyta</taxon>
        <taxon>Spermatophyta</taxon>
        <taxon>Magnoliopsida</taxon>
        <taxon>Liliopsida</taxon>
        <taxon>Poales</taxon>
        <taxon>Poaceae</taxon>
        <taxon>BOP clade</taxon>
        <taxon>Oryzoideae</taxon>
        <taxon>Oryzeae</taxon>
        <taxon>Oryzinae</taxon>
        <taxon>Oryza</taxon>
    </lineage>
</organism>
<keyword evidence="3" id="KW-1185">Reference proteome</keyword>
<evidence type="ECO:0000313" key="2">
    <source>
        <dbReference type="EnsemblPlants" id="ORUFI03G18760.1"/>
    </source>
</evidence>
<evidence type="ECO:0000313" key="3">
    <source>
        <dbReference type="Proteomes" id="UP000008022"/>
    </source>
</evidence>
<dbReference type="AlphaFoldDB" id="A0A0E0NVB9"/>
<name>A0A0E0NVB9_ORYRU</name>
<reference evidence="2" key="2">
    <citation type="submission" date="2015-06" db="UniProtKB">
        <authorList>
            <consortium name="EnsemblPlants"/>
        </authorList>
    </citation>
    <scope>IDENTIFICATION</scope>
</reference>
<dbReference type="EnsemblPlants" id="ORUFI03G18760.1">
    <property type="protein sequence ID" value="ORUFI03G18760.1"/>
    <property type="gene ID" value="ORUFI03G18760"/>
</dbReference>
<accession>A0A0E0NVB9</accession>
<dbReference type="HOGENOM" id="CLU_1752708_0_0_1"/>